<sequence>MYVCTFQVVQTFMQQYNPMGYWTIKDKKVSINHCNDVTLQDFVLDGTIESGTVLLLYYHYNQLINQHNLVLMADGRTPTLSG</sequence>
<dbReference type="Proteomes" id="UP000835792">
    <property type="component" value="Unassembled WGS sequence"/>
</dbReference>
<evidence type="ECO:0000313" key="2">
    <source>
        <dbReference type="Proteomes" id="UP000835792"/>
    </source>
</evidence>
<proteinExistence type="predicted"/>
<name>A0ABN7GPD5_9ENTR</name>
<comment type="caution">
    <text evidence="1">The sequence shown here is derived from an EMBL/GenBank/DDBJ whole genome shotgun (WGS) entry which is preliminary data.</text>
</comment>
<accession>A0ABN7GPD5</accession>
<dbReference type="EMBL" id="CAHPRB010000008">
    <property type="protein sequence ID" value="CAB5573478.1"/>
    <property type="molecule type" value="Genomic_DNA"/>
</dbReference>
<organism evidence="1 2">
    <name type="scientific">Citrobacter youngae</name>
    <dbReference type="NCBI Taxonomy" id="133448"/>
    <lineage>
        <taxon>Bacteria</taxon>
        <taxon>Pseudomonadati</taxon>
        <taxon>Pseudomonadota</taxon>
        <taxon>Gammaproteobacteria</taxon>
        <taxon>Enterobacterales</taxon>
        <taxon>Enterobacteriaceae</taxon>
        <taxon>Citrobacter</taxon>
        <taxon>Citrobacter freundii complex</taxon>
    </lineage>
</organism>
<gene>
    <name evidence="1" type="ORF">GHA_02652</name>
</gene>
<keyword evidence="2" id="KW-1185">Reference proteome</keyword>
<evidence type="ECO:0000313" key="1">
    <source>
        <dbReference type="EMBL" id="CAB5573478.1"/>
    </source>
</evidence>
<protein>
    <submittedName>
        <fullName evidence="1">Uncharacterized protein</fullName>
    </submittedName>
</protein>
<reference evidence="1" key="1">
    <citation type="submission" date="2020-05" db="EMBL/GenBank/DDBJ databases">
        <authorList>
            <person name="Delgado-Blas J."/>
        </authorList>
    </citation>
    <scope>NUCLEOTIDE SEQUENCE</scope>
    <source>
        <strain evidence="1">BB1468</strain>
    </source>
</reference>